<feature type="region of interest" description="Disordered" evidence="1">
    <location>
        <begin position="1"/>
        <end position="26"/>
    </location>
</feature>
<proteinExistence type="predicted"/>
<keyword evidence="3" id="KW-1185">Reference proteome</keyword>
<feature type="compositionally biased region" description="Polar residues" evidence="1">
    <location>
        <begin position="8"/>
        <end position="23"/>
    </location>
</feature>
<reference evidence="2 3" key="1">
    <citation type="journal article" date="2022" name="G3 (Bethesda)">
        <title>Whole-genome sequence and methylome profiling of the almond [Prunus dulcis (Mill.) D.A. Webb] cultivar 'Nonpareil'.</title>
        <authorList>
            <person name="D'Amico-Willman K.M."/>
            <person name="Ouma W.Z."/>
            <person name="Meulia T."/>
            <person name="Sideli G.M."/>
            <person name="Gradziel T.M."/>
            <person name="Fresnedo-Ramirez J."/>
        </authorList>
    </citation>
    <scope>NUCLEOTIDE SEQUENCE [LARGE SCALE GENOMIC DNA]</scope>
    <source>
        <strain evidence="2">Clone GOH B32 T37-40</strain>
    </source>
</reference>
<dbReference type="SUPFAM" id="SSF140996">
    <property type="entry name" value="Hermes dimerisation domain"/>
    <property type="match status" value="1"/>
</dbReference>
<comment type="caution">
    <text evidence="2">The sequence shown here is derived from an EMBL/GenBank/DDBJ whole genome shotgun (WGS) entry which is preliminary data.</text>
</comment>
<protein>
    <submittedName>
        <fullName evidence="2">Uncharacterized protein</fullName>
    </submittedName>
</protein>
<dbReference type="AlphaFoldDB" id="A0AAD4WGQ7"/>
<evidence type="ECO:0000313" key="2">
    <source>
        <dbReference type="EMBL" id="KAI5343220.1"/>
    </source>
</evidence>
<feature type="region of interest" description="Disordered" evidence="1">
    <location>
        <begin position="86"/>
        <end position="128"/>
    </location>
</feature>
<evidence type="ECO:0000313" key="3">
    <source>
        <dbReference type="Proteomes" id="UP001054821"/>
    </source>
</evidence>
<dbReference type="EMBL" id="JAJFAZ020000002">
    <property type="protein sequence ID" value="KAI5343220.1"/>
    <property type="molecule type" value="Genomic_DNA"/>
</dbReference>
<name>A0AAD4WGQ7_PRUDU</name>
<organism evidence="2 3">
    <name type="scientific">Prunus dulcis</name>
    <name type="common">Almond</name>
    <name type="synonym">Amygdalus dulcis</name>
    <dbReference type="NCBI Taxonomy" id="3755"/>
    <lineage>
        <taxon>Eukaryota</taxon>
        <taxon>Viridiplantae</taxon>
        <taxon>Streptophyta</taxon>
        <taxon>Embryophyta</taxon>
        <taxon>Tracheophyta</taxon>
        <taxon>Spermatophyta</taxon>
        <taxon>Magnoliopsida</taxon>
        <taxon>eudicotyledons</taxon>
        <taxon>Gunneridae</taxon>
        <taxon>Pentapetalae</taxon>
        <taxon>rosids</taxon>
        <taxon>fabids</taxon>
        <taxon>Rosales</taxon>
        <taxon>Rosaceae</taxon>
        <taxon>Amygdaloideae</taxon>
        <taxon>Amygdaleae</taxon>
        <taxon>Prunus</taxon>
    </lineage>
</organism>
<evidence type="ECO:0000256" key="1">
    <source>
        <dbReference type="SAM" id="MobiDB-lite"/>
    </source>
</evidence>
<sequence length="128" mass="14394">MRCKLSPLYQQSDASQPTLTSDKMGSGLVPYTFNRKKSELKIVRFIIKDEHPFRLIEGSRFKEIMLEVQSRLKVPSRKKVAEGVYKGCAPPQSSSSRMIELREQELGGEESAGPHSNKCPAKGVLREV</sequence>
<accession>A0AAD4WGQ7</accession>
<dbReference type="Proteomes" id="UP001054821">
    <property type="component" value="Chromosome 2"/>
</dbReference>
<gene>
    <name evidence="2" type="ORF">L3X38_011096</name>
</gene>